<dbReference type="InterPro" id="IPR018313">
    <property type="entry name" value="SBP_3_CS"/>
</dbReference>
<dbReference type="EMBL" id="LJXB01000076">
    <property type="protein sequence ID" value="KPU59507.1"/>
    <property type="molecule type" value="Genomic_DNA"/>
</dbReference>
<feature type="domain" description="Solute-binding protein family 3/N-terminal" evidence="6">
    <location>
        <begin position="36"/>
        <end position="258"/>
    </location>
</feature>
<dbReference type="RefSeq" id="WP_057397903.1">
    <property type="nucleotide sequence ID" value="NZ_LJXB01000076.1"/>
</dbReference>
<dbReference type="GO" id="GO:0030288">
    <property type="term" value="C:outer membrane-bounded periplasmic space"/>
    <property type="evidence" value="ECO:0007669"/>
    <property type="project" value="TreeGrafter"/>
</dbReference>
<feature type="signal peptide" evidence="5">
    <location>
        <begin position="1"/>
        <end position="25"/>
    </location>
</feature>
<accession>A0A0P9BA26</accession>
<dbReference type="SUPFAM" id="SSF53850">
    <property type="entry name" value="Periplasmic binding protein-like II"/>
    <property type="match status" value="1"/>
</dbReference>
<dbReference type="PANTHER" id="PTHR30085:SF6">
    <property type="entry name" value="ABC TRANSPORTER GLUTAMINE-BINDING PROTEIN GLNH"/>
    <property type="match status" value="1"/>
</dbReference>
<reference evidence="7 8" key="1">
    <citation type="submission" date="2015-09" db="EMBL/GenBank/DDBJ databases">
        <authorList>
            <person name="Jackson K.R."/>
            <person name="Lunt B.L."/>
            <person name="Fisher J.N.B."/>
            <person name="Gardner A.V."/>
            <person name="Bailey M.E."/>
            <person name="Deus L.M."/>
            <person name="Earl A.S."/>
            <person name="Gibby P.D."/>
            <person name="Hartmann K.A."/>
            <person name="Liu J.E."/>
            <person name="Manci A.M."/>
            <person name="Nielsen D.A."/>
            <person name="Solomon M.B."/>
            <person name="Breakwell D.P."/>
            <person name="Burnett S.H."/>
            <person name="Grose J.H."/>
        </authorList>
    </citation>
    <scope>NUCLEOTIDE SEQUENCE [LARGE SCALE GENOMIC DNA]</scope>
    <source>
        <strain evidence="7 8">S613</strain>
    </source>
</reference>
<dbReference type="Proteomes" id="UP000050349">
    <property type="component" value="Unassembled WGS sequence"/>
</dbReference>
<evidence type="ECO:0000256" key="2">
    <source>
        <dbReference type="ARBA" id="ARBA00022448"/>
    </source>
</evidence>
<evidence type="ECO:0000256" key="5">
    <source>
        <dbReference type="SAM" id="SignalP"/>
    </source>
</evidence>
<dbReference type="PATRIC" id="fig|294.162.peg.2811"/>
<dbReference type="SMART" id="SM00062">
    <property type="entry name" value="PBPb"/>
    <property type="match status" value="1"/>
</dbReference>
<dbReference type="InterPro" id="IPR051455">
    <property type="entry name" value="Bact_solute-bind_prot3"/>
</dbReference>
<comment type="caution">
    <text evidence="7">The sequence shown here is derived from an EMBL/GenBank/DDBJ whole genome shotgun (WGS) entry which is preliminary data.</text>
</comment>
<evidence type="ECO:0000256" key="4">
    <source>
        <dbReference type="RuleBase" id="RU003744"/>
    </source>
</evidence>
<organism evidence="7 8">
    <name type="scientific">Pseudomonas fluorescens</name>
    <dbReference type="NCBI Taxonomy" id="294"/>
    <lineage>
        <taxon>Bacteria</taxon>
        <taxon>Pseudomonadati</taxon>
        <taxon>Pseudomonadota</taxon>
        <taxon>Gammaproteobacteria</taxon>
        <taxon>Pseudomonadales</taxon>
        <taxon>Pseudomonadaceae</taxon>
        <taxon>Pseudomonas</taxon>
    </lineage>
</organism>
<proteinExistence type="inferred from homology"/>
<sequence>MSRKTVRCIAAVAFIAAGFIGQAQADQLADIKARGTLVCGVLSTLDPFGYLDPQSRELVGYDVDFCKGVAKQLGVKPELRQLSLDARIPELSQGRVDILAAVLGYNPARAGQIDFSDAYFLSLQKLAVQKDSGYETPADLDGKRISSIKGSSTQTFVKNTIPGAKIVGYDDAPSAFMALTQRKVEGFGLTEAMLRRFIVKLGPDSTLKVLDSPLGQEQWGLGLKKGEPQLVAAVNTALANLETSGEAQAIFDKWLGKDSEYHMQRTFKVEPIRP</sequence>
<comment type="similarity">
    <text evidence="1 4">Belongs to the bacterial solute-binding protein 3 family.</text>
</comment>
<dbReference type="PANTHER" id="PTHR30085">
    <property type="entry name" value="AMINO ACID ABC TRANSPORTER PERMEASE"/>
    <property type="match status" value="1"/>
</dbReference>
<evidence type="ECO:0000313" key="7">
    <source>
        <dbReference type="EMBL" id="KPU59507.1"/>
    </source>
</evidence>
<dbReference type="CDD" id="cd13689">
    <property type="entry name" value="PBP2_BsGlnH"/>
    <property type="match status" value="1"/>
</dbReference>
<dbReference type="GO" id="GO:0006865">
    <property type="term" value="P:amino acid transport"/>
    <property type="evidence" value="ECO:0007669"/>
    <property type="project" value="TreeGrafter"/>
</dbReference>
<dbReference type="OrthoDB" id="7241844at2"/>
<dbReference type="AlphaFoldDB" id="A0A0P9BA26"/>
<gene>
    <name evidence="7" type="ORF">AN403_3030</name>
</gene>
<dbReference type="InterPro" id="IPR001638">
    <property type="entry name" value="Solute-binding_3/MltF_N"/>
</dbReference>
<name>A0A0P9BA26_PSEFL</name>
<evidence type="ECO:0000259" key="6">
    <source>
        <dbReference type="SMART" id="SM00062"/>
    </source>
</evidence>
<evidence type="ECO:0000256" key="1">
    <source>
        <dbReference type="ARBA" id="ARBA00010333"/>
    </source>
</evidence>
<dbReference type="Pfam" id="PF00497">
    <property type="entry name" value="SBP_bac_3"/>
    <property type="match status" value="1"/>
</dbReference>
<keyword evidence="3 5" id="KW-0732">Signal</keyword>
<feature type="chain" id="PRO_5006155484" evidence="5">
    <location>
        <begin position="26"/>
        <end position="274"/>
    </location>
</feature>
<protein>
    <submittedName>
        <fullName evidence="7">Bacterial extracellular solute-binding s, 3 family protein</fullName>
    </submittedName>
</protein>
<keyword evidence="2" id="KW-0813">Transport</keyword>
<dbReference type="GO" id="GO:0005576">
    <property type="term" value="C:extracellular region"/>
    <property type="evidence" value="ECO:0007669"/>
    <property type="project" value="TreeGrafter"/>
</dbReference>
<evidence type="ECO:0000256" key="3">
    <source>
        <dbReference type="ARBA" id="ARBA00022729"/>
    </source>
</evidence>
<dbReference type="PROSITE" id="PS01039">
    <property type="entry name" value="SBP_BACTERIAL_3"/>
    <property type="match status" value="1"/>
</dbReference>
<dbReference type="Gene3D" id="3.40.190.10">
    <property type="entry name" value="Periplasmic binding protein-like II"/>
    <property type="match status" value="2"/>
</dbReference>
<evidence type="ECO:0000313" key="8">
    <source>
        <dbReference type="Proteomes" id="UP000050349"/>
    </source>
</evidence>